<gene>
    <name evidence="17" type="ORF">J0S82_007358</name>
</gene>
<comment type="similarity">
    <text evidence="4">Belongs to the CoA-transferase III family.</text>
</comment>
<dbReference type="PANTHER" id="PTHR48228:SF5">
    <property type="entry name" value="ALPHA-METHYLACYL-COA RACEMASE"/>
    <property type="match status" value="1"/>
</dbReference>
<feature type="region of interest" description="Disordered" evidence="15">
    <location>
        <begin position="91"/>
        <end position="136"/>
    </location>
</feature>
<dbReference type="EMBL" id="JAGFMF010011791">
    <property type="protein sequence ID" value="KAG8512659.1"/>
    <property type="molecule type" value="Genomic_DNA"/>
</dbReference>
<evidence type="ECO:0000256" key="14">
    <source>
        <dbReference type="ARBA" id="ARBA00075249"/>
    </source>
</evidence>
<name>A0A8J6AJJ2_GALPY</name>
<evidence type="ECO:0000256" key="4">
    <source>
        <dbReference type="ARBA" id="ARBA00008383"/>
    </source>
</evidence>
<evidence type="ECO:0000256" key="11">
    <source>
        <dbReference type="ARBA" id="ARBA00056478"/>
    </source>
</evidence>
<dbReference type="SMART" id="SM00110">
    <property type="entry name" value="C1Q"/>
    <property type="match status" value="1"/>
</dbReference>
<evidence type="ECO:0000256" key="1">
    <source>
        <dbReference type="ARBA" id="ARBA00004613"/>
    </source>
</evidence>
<dbReference type="Proteomes" id="UP000700334">
    <property type="component" value="Unassembled WGS sequence"/>
</dbReference>
<evidence type="ECO:0000256" key="10">
    <source>
        <dbReference type="ARBA" id="ARBA00052701"/>
    </source>
</evidence>
<dbReference type="GO" id="GO:0005576">
    <property type="term" value="C:extracellular region"/>
    <property type="evidence" value="ECO:0007669"/>
    <property type="project" value="UniProtKB-SubCell"/>
</dbReference>
<dbReference type="InterPro" id="IPR023606">
    <property type="entry name" value="CoA-Trfase_III_dom_1_sf"/>
</dbReference>
<dbReference type="InterPro" id="IPR003673">
    <property type="entry name" value="CoA-Trfase_fam_III"/>
</dbReference>
<evidence type="ECO:0000256" key="6">
    <source>
        <dbReference type="ARBA" id="ARBA00022729"/>
    </source>
</evidence>
<feature type="domain" description="C1q" evidence="16">
    <location>
        <begin position="234"/>
        <end position="374"/>
    </location>
</feature>
<keyword evidence="7" id="KW-0413">Isomerase</keyword>
<comment type="catalytic activity">
    <reaction evidence="8">
        <text>a (2S)-2-methylacyl-CoA = a (2R)-2-methylacyl-CoA</text>
        <dbReference type="Rhea" id="RHEA:12657"/>
        <dbReference type="ChEBI" id="CHEBI:57313"/>
        <dbReference type="ChEBI" id="CHEBI:57314"/>
        <dbReference type="EC" id="5.1.99.4"/>
    </reaction>
    <physiologicalReaction direction="left-to-right" evidence="8">
        <dbReference type="Rhea" id="RHEA:12658"/>
    </physiologicalReaction>
    <physiologicalReaction direction="right-to-left" evidence="8">
        <dbReference type="Rhea" id="RHEA:12659"/>
    </physiologicalReaction>
</comment>
<evidence type="ECO:0000256" key="2">
    <source>
        <dbReference type="ARBA" id="ARBA00004860"/>
    </source>
</evidence>
<keyword evidence="6" id="KW-0732">Signal</keyword>
<comment type="subcellular location">
    <subcellularLocation>
        <location evidence="1">Secreted</location>
    </subcellularLocation>
</comment>
<feature type="compositionally biased region" description="Low complexity" evidence="15">
    <location>
        <begin position="186"/>
        <end position="195"/>
    </location>
</feature>
<feature type="compositionally biased region" description="Pro residues" evidence="15">
    <location>
        <begin position="176"/>
        <end position="185"/>
    </location>
</feature>
<dbReference type="InterPro" id="IPR044855">
    <property type="entry name" value="CoA-Trfase_III_dom3_sf"/>
</dbReference>
<dbReference type="GO" id="GO:0008111">
    <property type="term" value="F:alpha-methylacyl-CoA racemase activity"/>
    <property type="evidence" value="ECO:0007669"/>
    <property type="project" value="UniProtKB-EC"/>
</dbReference>
<evidence type="ECO:0000256" key="13">
    <source>
        <dbReference type="ARBA" id="ARBA00074506"/>
    </source>
</evidence>
<comment type="pathway">
    <text evidence="2">Lipid metabolism; bile acid biosynthesis.</text>
</comment>
<dbReference type="PROSITE" id="PS50871">
    <property type="entry name" value="C1Q"/>
    <property type="match status" value="1"/>
</dbReference>
<evidence type="ECO:0000256" key="12">
    <source>
        <dbReference type="ARBA" id="ARBA00066407"/>
    </source>
</evidence>
<dbReference type="FunFam" id="3.30.1540.10:FF:000004">
    <property type="entry name" value="Probable alpha-methylacyl-CoA racemase mcr"/>
    <property type="match status" value="1"/>
</dbReference>
<comment type="pathway">
    <text evidence="3">Lipid metabolism; fatty acid metabolism.</text>
</comment>
<comment type="catalytic activity">
    <reaction evidence="10">
        <text>(25R)-3alpha,7alpha,12alpha-trihydroxy-5beta-cholestan-26-oyl-CoA = (25S)-3alpha,7alpha,12alpha-trihydroxy-5beta-cholestan-26-oyl-CoA</text>
        <dbReference type="Rhea" id="RHEA:40455"/>
        <dbReference type="ChEBI" id="CHEBI:58677"/>
        <dbReference type="ChEBI" id="CHEBI:77251"/>
    </reaction>
    <physiologicalReaction direction="left-to-right" evidence="10">
        <dbReference type="Rhea" id="RHEA:40456"/>
    </physiologicalReaction>
    <physiologicalReaction direction="right-to-left" evidence="10">
        <dbReference type="Rhea" id="RHEA:40457"/>
    </physiologicalReaction>
</comment>
<dbReference type="SUPFAM" id="SSF89796">
    <property type="entry name" value="CoA-transferase family III (CaiB/BaiF)"/>
    <property type="match status" value="1"/>
</dbReference>
<comment type="caution">
    <text evidence="17">The sequence shown here is derived from an EMBL/GenBank/DDBJ whole genome shotgun (WGS) entry which is preliminary data.</text>
</comment>
<evidence type="ECO:0000256" key="9">
    <source>
        <dbReference type="ARBA" id="ARBA00052633"/>
    </source>
</evidence>
<evidence type="ECO:0000256" key="8">
    <source>
        <dbReference type="ARBA" id="ARBA00051456"/>
    </source>
</evidence>
<evidence type="ECO:0000256" key="3">
    <source>
        <dbReference type="ARBA" id="ARBA00004872"/>
    </source>
</evidence>
<dbReference type="Gene3D" id="2.60.120.40">
    <property type="match status" value="1"/>
</dbReference>
<accession>A0A8J6AJJ2</accession>
<dbReference type="AlphaFoldDB" id="A0A8J6AJJ2"/>
<sequence>MPAALFITHQSIKPPGRLQLSSLALAIARGDHGAWSPSRLPQEALLRIMLRRQLICWHLLALFFLPFCLCQDEYMEVSGRANKVVARIVQSHQQTGRSSSKREKVRERSHPKSGTVDNNTSTDLKPQRPDELPHPEVDDLAQITPFWGQSPQTGGLPPDCSKCCHGDYGFRGYQGPPGPPGPPGIPGNHGNNGNNGATGHEGAKGEKGDKGDLGPRGERGQHGPKGEKGYPGIPPELQIAFMASLATHFSNQNSGIIFSSVETNIGNFFDVMTGRFGAPVSGVYFFTFSMMKHEDVEEVYVYLMHNGNTVFSMYSYETKGKSDTSSNHAVLKLAKGDEPGPLTAMALRGVSVVELAGLAPGPFCGMILADFGAKVVRVDRLGSAGDVSLLGRGKRSLAVNLKRPQGAAVLRRLCARADVVLEPFRHGVMEKLQLGPEILCKDNPKLIYARLSGYGQSGKFAETAGHDINYLALSGVLSKLGRSGENPHPPLNLLADFAGGGLMCALGIVLALFERTHSGKGQVIDANMVEGAAYLSSFLWKTQDTGLWEQPQGQNLLDGGAPFYTTYRTADGEFMAVGAIEPQFYELLIKGLGLKSDELPSQMSTTDWPEMKKKFADVFAKKTKAEWCQIFDGTDACVTPVLTFEEVTHHGHNKDRGSFITDLKLGSSPRPAPLLANTPASPSLKRDPFIGEHSEEILKEFGFSQQEVEKLKSDKIIESHKLRANL</sequence>
<feature type="compositionally biased region" description="Basic and acidic residues" evidence="15">
    <location>
        <begin position="100"/>
        <end position="110"/>
    </location>
</feature>
<dbReference type="InterPro" id="IPR050509">
    <property type="entry name" value="CoA-transferase_III"/>
</dbReference>
<dbReference type="Gene3D" id="3.40.50.10540">
    <property type="entry name" value="Crotonobetainyl-coa:carnitine coa-transferase, domain 1"/>
    <property type="match status" value="1"/>
</dbReference>
<feature type="compositionally biased region" description="Polar residues" evidence="15">
    <location>
        <begin position="115"/>
        <end position="124"/>
    </location>
</feature>
<comment type="catalytic activity">
    <reaction evidence="9">
        <text>(2R,6)-dimethylheptanoyl-CoA = (2S,6)-dimethylheptanoyl-CoA</text>
        <dbReference type="Rhea" id="RHEA:46732"/>
        <dbReference type="ChEBI" id="CHEBI:86982"/>
        <dbReference type="ChEBI" id="CHEBI:86983"/>
    </reaction>
    <physiologicalReaction direction="left-to-right" evidence="9">
        <dbReference type="Rhea" id="RHEA:46733"/>
    </physiologicalReaction>
</comment>
<dbReference type="EC" id="5.1.99.4" evidence="12"/>
<dbReference type="OrthoDB" id="16747at2759"/>
<organism evidence="17 18">
    <name type="scientific">Galemys pyrenaicus</name>
    <name type="common">Iberian desman</name>
    <name type="synonym">Pyrenean desman</name>
    <dbReference type="NCBI Taxonomy" id="202257"/>
    <lineage>
        <taxon>Eukaryota</taxon>
        <taxon>Metazoa</taxon>
        <taxon>Chordata</taxon>
        <taxon>Craniata</taxon>
        <taxon>Vertebrata</taxon>
        <taxon>Euteleostomi</taxon>
        <taxon>Mammalia</taxon>
        <taxon>Eutheria</taxon>
        <taxon>Laurasiatheria</taxon>
        <taxon>Eulipotyphla</taxon>
        <taxon>Talpidae</taxon>
        <taxon>Galemys</taxon>
    </lineage>
</organism>
<reference evidence="17" key="1">
    <citation type="journal article" date="2021" name="Evol. Appl.">
        <title>The genome of the Pyrenean desman and the effects of bottlenecks and inbreeding on the genomic landscape of an endangered species.</title>
        <authorList>
            <person name="Escoda L."/>
            <person name="Castresana J."/>
        </authorList>
    </citation>
    <scope>NUCLEOTIDE SEQUENCE</scope>
    <source>
        <strain evidence="17">IBE-C5619</strain>
    </source>
</reference>
<dbReference type="InterPro" id="IPR008983">
    <property type="entry name" value="Tumour_necrosis_fac-like_dom"/>
</dbReference>
<dbReference type="Pfam" id="PF00386">
    <property type="entry name" value="C1q"/>
    <property type="match status" value="1"/>
</dbReference>
<feature type="compositionally biased region" description="Basic and acidic residues" evidence="15">
    <location>
        <begin position="201"/>
        <end position="228"/>
    </location>
</feature>
<protein>
    <recommendedName>
        <fullName evidence="13">Alpha-methylacyl-CoA racemase</fullName>
        <ecNumber evidence="12">5.1.99.4</ecNumber>
    </recommendedName>
    <alternativeName>
        <fullName evidence="14">2-methylacyl-CoA racemase</fullName>
    </alternativeName>
</protein>
<feature type="compositionally biased region" description="Basic and acidic residues" evidence="15">
    <location>
        <begin position="125"/>
        <end position="136"/>
    </location>
</feature>
<comment type="function">
    <text evidence="11">Catalyzes the interconversion of (R)- and (S)-stereoisomers of alpha-methyl-branched-chain fatty acyl-CoA esters. Acts only on coenzyme A thioesters, not on free fatty acids, and accepts as substrates a wide range of alpha-methylacyl-CoAs, including pristanoyl-CoA, trihydroxycoprostanoyl-CoA (an intermediate in bile acid synthesis), and arylpropionic acids like the anti-inflammatory drug ibuprofen (2-(4-isobutylphenyl)propionic acid) but neither 3-methyl-branched nor linear-chain acyl-CoAs.</text>
</comment>
<evidence type="ECO:0000256" key="15">
    <source>
        <dbReference type="SAM" id="MobiDB-lite"/>
    </source>
</evidence>
<dbReference type="InterPro" id="IPR008160">
    <property type="entry name" value="Collagen"/>
</dbReference>
<dbReference type="GO" id="GO:0008206">
    <property type="term" value="P:bile acid metabolic process"/>
    <property type="evidence" value="ECO:0007669"/>
    <property type="project" value="TreeGrafter"/>
</dbReference>
<evidence type="ECO:0000313" key="18">
    <source>
        <dbReference type="Proteomes" id="UP000700334"/>
    </source>
</evidence>
<dbReference type="GO" id="GO:0005739">
    <property type="term" value="C:mitochondrion"/>
    <property type="evidence" value="ECO:0007669"/>
    <property type="project" value="TreeGrafter"/>
</dbReference>
<dbReference type="Gene3D" id="3.30.1540.10">
    <property type="entry name" value="formyl-coa transferase, domain 3"/>
    <property type="match status" value="1"/>
</dbReference>
<keyword evidence="5" id="KW-0964">Secreted</keyword>
<evidence type="ECO:0000256" key="7">
    <source>
        <dbReference type="ARBA" id="ARBA00023235"/>
    </source>
</evidence>
<proteinExistence type="inferred from homology"/>
<evidence type="ECO:0000259" key="16">
    <source>
        <dbReference type="PROSITE" id="PS50871"/>
    </source>
</evidence>
<evidence type="ECO:0000256" key="5">
    <source>
        <dbReference type="ARBA" id="ARBA00022525"/>
    </source>
</evidence>
<dbReference type="Pfam" id="PF01391">
    <property type="entry name" value="Collagen"/>
    <property type="match status" value="1"/>
</dbReference>
<dbReference type="InterPro" id="IPR001073">
    <property type="entry name" value="C1q_dom"/>
</dbReference>
<evidence type="ECO:0000313" key="17">
    <source>
        <dbReference type="EMBL" id="KAG8512659.1"/>
    </source>
</evidence>
<dbReference type="Pfam" id="PF02515">
    <property type="entry name" value="CoA_transf_3"/>
    <property type="match status" value="1"/>
</dbReference>
<keyword evidence="18" id="KW-1185">Reference proteome</keyword>
<dbReference type="FunFam" id="3.40.50.10540:FF:000004">
    <property type="entry name" value="Probable alpha-methylacyl-CoA racemase mcr"/>
    <property type="match status" value="1"/>
</dbReference>
<dbReference type="SUPFAM" id="SSF49842">
    <property type="entry name" value="TNF-like"/>
    <property type="match status" value="1"/>
</dbReference>
<dbReference type="PANTHER" id="PTHR48228">
    <property type="entry name" value="SUCCINYL-COA--D-CITRAMALATE COA-TRANSFERASE"/>
    <property type="match status" value="1"/>
</dbReference>
<feature type="region of interest" description="Disordered" evidence="15">
    <location>
        <begin position="174"/>
        <end position="233"/>
    </location>
</feature>